<proteinExistence type="predicted"/>
<dbReference type="PROSITE" id="PS51318">
    <property type="entry name" value="TAT"/>
    <property type="match status" value="1"/>
</dbReference>
<dbReference type="EMBL" id="CAGS01000326">
    <property type="protein sequence ID" value="CCF84776.1"/>
    <property type="molecule type" value="Genomic_DNA"/>
</dbReference>
<organism evidence="1 2">
    <name type="scientific">Nitrolancea hollandica Lb</name>
    <dbReference type="NCBI Taxonomy" id="1129897"/>
    <lineage>
        <taxon>Bacteria</taxon>
        <taxon>Pseudomonadati</taxon>
        <taxon>Thermomicrobiota</taxon>
        <taxon>Thermomicrobia</taxon>
        <taxon>Sphaerobacterales</taxon>
        <taxon>Sphaerobacterineae</taxon>
        <taxon>Sphaerobacteraceae</taxon>
        <taxon>Nitrolancea</taxon>
    </lineage>
</organism>
<dbReference type="InterPro" id="IPR006311">
    <property type="entry name" value="TAT_signal"/>
</dbReference>
<evidence type="ECO:0000313" key="2">
    <source>
        <dbReference type="Proteomes" id="UP000004221"/>
    </source>
</evidence>
<protein>
    <submittedName>
        <fullName evidence="1">Uncharacterized protein</fullName>
    </submittedName>
</protein>
<comment type="caution">
    <text evidence="1">The sequence shown here is derived from an EMBL/GenBank/DDBJ whole genome shotgun (WGS) entry which is preliminary data.</text>
</comment>
<accession>I4EJB4</accession>
<sequence length="125" mass="13486">MGDKFDDIAKEIARGMSRRRVLKLLAGGLAAVVGSRVANLPAAAHDTKGLIGVNQTLPRIPGINQAFPHGFPGINQTIPHRPGVNQTIPHHPGVNQTIPHFPGVNQTFPHFPGVNQTIPPWRHGR</sequence>
<evidence type="ECO:0000313" key="1">
    <source>
        <dbReference type="EMBL" id="CCF84776.1"/>
    </source>
</evidence>
<keyword evidence="2" id="KW-1185">Reference proteome</keyword>
<dbReference type="AlphaFoldDB" id="I4EJB4"/>
<dbReference type="Proteomes" id="UP000004221">
    <property type="component" value="Unassembled WGS sequence"/>
</dbReference>
<gene>
    <name evidence="1" type="ORF">NITHO_3920005</name>
</gene>
<reference evidence="1 2" key="1">
    <citation type="journal article" date="2012" name="ISME J.">
        <title>Nitrification expanded: discovery, physiology and genomics of a nitrite-oxidizing bacterium from the phylum Chloroflexi.</title>
        <authorList>
            <person name="Sorokin D.Y."/>
            <person name="Lucker S."/>
            <person name="Vejmelkova D."/>
            <person name="Kostrikina N.A."/>
            <person name="Kleerebezem R."/>
            <person name="Rijpstra W.I."/>
            <person name="Damste J.S."/>
            <person name="Le Paslier D."/>
            <person name="Muyzer G."/>
            <person name="Wagner M."/>
            <person name="van Loosdrecht M.C."/>
            <person name="Daims H."/>
        </authorList>
    </citation>
    <scope>NUCLEOTIDE SEQUENCE [LARGE SCALE GENOMIC DNA]</scope>
    <source>
        <strain evidence="2">none</strain>
    </source>
</reference>
<name>I4EJB4_9BACT</name>